<evidence type="ECO:0000313" key="2">
    <source>
        <dbReference type="Proteomes" id="UP000054567"/>
    </source>
</evidence>
<protein>
    <submittedName>
        <fullName evidence="1">Uncharacterized protein</fullName>
    </submittedName>
</protein>
<sequence length="100" mass="11543">MFCFCSNKYQVAARIFVVELATHRNLLESFVGINQTCRPREKSMKSEMARYLGSVDCFCLLERIFGRSVDCIHSYNGINTNVHLRGDNCKEAPRNNEMLM</sequence>
<dbReference type="Proteomes" id="UP000054567">
    <property type="component" value="Unassembled WGS sequence"/>
</dbReference>
<reference evidence="2" key="2">
    <citation type="journal article" date="2009" name="Genome Res.">
        <title>Comparative genomic analyses of the human fungal pathogens Coccidioides and their relatives.</title>
        <authorList>
            <person name="Sharpton T.J."/>
            <person name="Stajich J.E."/>
            <person name="Rounsley S.D."/>
            <person name="Gardner M.J."/>
            <person name="Wortman J.R."/>
            <person name="Jordar V.S."/>
            <person name="Maiti R."/>
            <person name="Kodira C.D."/>
            <person name="Neafsey D.E."/>
            <person name="Zeng Q."/>
            <person name="Hung C.-Y."/>
            <person name="McMahan C."/>
            <person name="Muszewska A."/>
            <person name="Grynberg M."/>
            <person name="Mandel M.A."/>
            <person name="Kellner E.M."/>
            <person name="Barker B.M."/>
            <person name="Galgiani J.N."/>
            <person name="Orbach M.J."/>
            <person name="Kirkland T.N."/>
            <person name="Cole G.T."/>
            <person name="Henn M.R."/>
            <person name="Birren B.W."/>
            <person name="Taylor J.W."/>
        </authorList>
    </citation>
    <scope>NUCLEOTIDE SEQUENCE [LARGE SCALE GENOMIC DNA]</scope>
    <source>
        <strain evidence="2">RMSCC 3488</strain>
    </source>
</reference>
<name>A0A0J6F540_COCPO</name>
<reference evidence="1 2" key="1">
    <citation type="submission" date="2007-06" db="EMBL/GenBank/DDBJ databases">
        <title>The Genome Sequence of Coccidioides posadasii RMSCC_3488.</title>
        <authorList>
            <consortium name="Coccidioides Genome Resources Consortium"/>
            <consortium name="The Broad Institute Genome Sequencing Platform"/>
            <person name="Henn M.R."/>
            <person name="Sykes S."/>
            <person name="Young S."/>
            <person name="Jaffe D."/>
            <person name="Berlin A."/>
            <person name="Alvarez P."/>
            <person name="Butler J."/>
            <person name="Gnerre S."/>
            <person name="Grabherr M."/>
            <person name="Mauceli E."/>
            <person name="Brockman W."/>
            <person name="Kodira C."/>
            <person name="Alvarado L."/>
            <person name="Zeng Q."/>
            <person name="Crawford M."/>
            <person name="Antoine C."/>
            <person name="Devon K."/>
            <person name="Galgiani J."/>
            <person name="Orsborn K."/>
            <person name="Lewis M.L."/>
            <person name="Nusbaum C."/>
            <person name="Galagan J."/>
            <person name="Birren B."/>
        </authorList>
    </citation>
    <scope>NUCLEOTIDE SEQUENCE [LARGE SCALE GENOMIC DNA]</scope>
    <source>
        <strain evidence="1 2">RMSCC 3488</strain>
    </source>
</reference>
<gene>
    <name evidence="1" type="ORF">CPAG_00757</name>
</gene>
<reference evidence="2" key="3">
    <citation type="journal article" date="2010" name="Genome Res.">
        <title>Population genomic sequencing of Coccidioides fungi reveals recent hybridization and transposon control.</title>
        <authorList>
            <person name="Neafsey D.E."/>
            <person name="Barker B.M."/>
            <person name="Sharpton T.J."/>
            <person name="Stajich J.E."/>
            <person name="Park D.J."/>
            <person name="Whiston E."/>
            <person name="Hung C.-Y."/>
            <person name="McMahan C."/>
            <person name="White J."/>
            <person name="Sykes S."/>
            <person name="Heiman D."/>
            <person name="Young S."/>
            <person name="Zeng Q."/>
            <person name="Abouelleil A."/>
            <person name="Aftuck L."/>
            <person name="Bessette D."/>
            <person name="Brown A."/>
            <person name="FitzGerald M."/>
            <person name="Lui A."/>
            <person name="Macdonald J.P."/>
            <person name="Priest M."/>
            <person name="Orbach M.J."/>
            <person name="Galgiani J.N."/>
            <person name="Kirkland T.N."/>
            <person name="Cole G.T."/>
            <person name="Birren B.W."/>
            <person name="Henn M.R."/>
            <person name="Taylor J.W."/>
            <person name="Rounsley S.D."/>
        </authorList>
    </citation>
    <scope>NUCLEOTIDE SEQUENCE [LARGE SCALE GENOMIC DNA]</scope>
    <source>
        <strain evidence="2">RMSCC 3488</strain>
    </source>
</reference>
<dbReference type="EMBL" id="DS268109">
    <property type="protein sequence ID" value="KMM64405.1"/>
    <property type="molecule type" value="Genomic_DNA"/>
</dbReference>
<proteinExistence type="predicted"/>
<dbReference type="AlphaFoldDB" id="A0A0J6F540"/>
<accession>A0A0J6F540</accession>
<evidence type="ECO:0000313" key="1">
    <source>
        <dbReference type="EMBL" id="KMM64405.1"/>
    </source>
</evidence>
<dbReference type="VEuPathDB" id="FungiDB:CPAG_00757"/>
<organism evidence="1 2">
    <name type="scientific">Coccidioides posadasii RMSCC 3488</name>
    <dbReference type="NCBI Taxonomy" id="454284"/>
    <lineage>
        <taxon>Eukaryota</taxon>
        <taxon>Fungi</taxon>
        <taxon>Dikarya</taxon>
        <taxon>Ascomycota</taxon>
        <taxon>Pezizomycotina</taxon>
        <taxon>Eurotiomycetes</taxon>
        <taxon>Eurotiomycetidae</taxon>
        <taxon>Onygenales</taxon>
        <taxon>Onygenaceae</taxon>
        <taxon>Coccidioides</taxon>
    </lineage>
</organism>